<dbReference type="InterPro" id="IPR026906">
    <property type="entry name" value="LRR_5"/>
</dbReference>
<dbReference type="Gene3D" id="1.25.10.10">
    <property type="entry name" value="Leucine-rich Repeat Variant"/>
    <property type="match status" value="1"/>
</dbReference>
<protein>
    <submittedName>
        <fullName evidence="2">Uncharacterized protein</fullName>
    </submittedName>
</protein>
<dbReference type="SUPFAM" id="SSF52058">
    <property type="entry name" value="L domain-like"/>
    <property type="match status" value="2"/>
</dbReference>
<dbReference type="InterPro" id="IPR032675">
    <property type="entry name" value="LRR_dom_sf"/>
</dbReference>
<keyword evidence="1" id="KW-1185">Reference proteome</keyword>
<reference evidence="2" key="1">
    <citation type="submission" date="2024-02" db="UniProtKB">
        <authorList>
            <consortium name="WormBaseParasite"/>
        </authorList>
    </citation>
    <scope>IDENTIFICATION</scope>
</reference>
<dbReference type="SUPFAM" id="SSF48371">
    <property type="entry name" value="ARM repeat"/>
    <property type="match status" value="1"/>
</dbReference>
<dbReference type="InterPro" id="IPR016024">
    <property type="entry name" value="ARM-type_fold"/>
</dbReference>
<evidence type="ECO:0000313" key="1">
    <source>
        <dbReference type="Proteomes" id="UP000035681"/>
    </source>
</evidence>
<dbReference type="WBParaSite" id="TCONS_00005870.p1">
    <property type="protein sequence ID" value="TCONS_00005870.p1"/>
    <property type="gene ID" value="XLOC_004088"/>
</dbReference>
<dbReference type="Gene3D" id="3.80.10.10">
    <property type="entry name" value="Ribonuclease Inhibitor"/>
    <property type="match status" value="2"/>
</dbReference>
<proteinExistence type="predicted"/>
<name>A0AAF5HZW0_STRER</name>
<dbReference type="AlphaFoldDB" id="A0AAF5HZW0"/>
<dbReference type="InterPro" id="IPR011989">
    <property type="entry name" value="ARM-like"/>
</dbReference>
<evidence type="ECO:0000313" key="2">
    <source>
        <dbReference type="WBParaSite" id="TCONS_00005870.p1"/>
    </source>
</evidence>
<dbReference type="Proteomes" id="UP000035681">
    <property type="component" value="Unplaced"/>
</dbReference>
<organism evidence="1 2">
    <name type="scientific">Strongyloides stercoralis</name>
    <name type="common">Threadworm</name>
    <dbReference type="NCBI Taxonomy" id="6248"/>
    <lineage>
        <taxon>Eukaryota</taxon>
        <taxon>Metazoa</taxon>
        <taxon>Ecdysozoa</taxon>
        <taxon>Nematoda</taxon>
        <taxon>Chromadorea</taxon>
        <taxon>Rhabditida</taxon>
        <taxon>Tylenchina</taxon>
        <taxon>Panagrolaimomorpha</taxon>
        <taxon>Strongyloidoidea</taxon>
        <taxon>Strongyloididae</taxon>
        <taxon>Strongyloides</taxon>
    </lineage>
</organism>
<dbReference type="Pfam" id="PF13306">
    <property type="entry name" value="LRR_5"/>
    <property type="match status" value="3"/>
</dbReference>
<sequence length="1630" mass="189579">MDSYNQHVNNSLLFNYTNQLGQITPFNSTTIDPGKSSTYKTNPYSQESSNYHQQLISNNIYNNQLYYSTNKNSDPLKTINHPSGYNLNSMANIYQQPGNSDYLSNNINFQTQQWMQNHYFDPNFYNTSTPSCAPSTISNISYTSTTTNNPLIPFTTNSIENEKMSEKKLILQNEVRTTPVLGCDKNLPSTSNDITDDCRGNILNNLLDDDIELRSKAYKIIKYLSIERESQAKPFIKDIMNAINNDMATSIELERLLECLCHLTYNSQTIKCIINLIIDNNLLFIDILGKRIIKDNFNRYGYGYYALSILHAILSLSDDISKVFIKYSRKAFIIDRIFDYLKKILSFPSINLYNQICYFERKEIIWIIGCIKYLIYENDSMKEYSLTKNGIKILLKIVSESQREYIHYHTLSCINAFIQSGSIKYVIEFVKNDIIKIIFSILTTYPSIDNNSKKIGSERVIIECYKIFCSILDADKMDNIIIKDICNIIFNNLTRSSIALSKYYTWFLCILSSKSLEYKILLNEKNIYYPFIFTINCCLEELKVLKKKNNVEIDSKEIQNIEEIFDNCLITFKNLTYHSQEEKILQVGIEKLFTINGSVEILINLFINSTMDANKLRIIIILLRGVTYYKYNEGHFQYLLDIIMKNMKNIVDIIYERSKDFNKLHDIWKKNLKDLLKKCIYFIKFLCLENAGISPKIRNIFRMNKLNLFNLIDDISDTEIKLEIIQLAKVLLNKEDNIVDIWLNNLQTQNTIKHCSESEDSTLRTVTIDFLRFAQETRCYLLTEESIECNGGISIASIYSDMLILSCPSDCSCTSNSIICTCNEHDWSYKNSNLNEKNDKSFYNNHLILSNISNYLEYVDNIIIHSCSFVTILNGTFSNLKVKDSIKFIDIKKLSFSSYSFKDIKESPKQLIIKNSFISLLPSFTFTGLHNLNHFWFRNTTISKIQKLAFSGIKKIDYLYFRQVVISQIEPGSFAQMININKFFMIDQILLPSVSEHLFIGSNFEEIIFEKGEIIGNELFLMGVRSKKIIIKEMKLQLKGGMLKRIPTQEVIEYKMINCTINRIIPSLYYNYSKVTINHCNINSIRGIQNIIPYNISLLSFNNCKINQFHSHSIEGSRKFNEMKINNCKIEHFHSKAFHESFINTLTIENSFINNIENYAFSTNNINFLTIFNTKTNSIGEEIFYQTTMVTLTISNSTIGEAIEGSTFGGIKEATNFYLKYSIINEQKKELFKKSNIKNLQLYNNKFNSTFKRQYFDKLFVQNFIFTNNILICDPNDCEVNALFTKIFPHNLEWKITENFCQYDNDDNIEVIKTINYNNNNKKYFCNKPTEYYPIPGLICQRRWLIDDCTCDNGYDDNINKTYEMIHTFPSKAKFLLIGDCKHLTLIDTPNFESTYVYFYRIDYGITIVSVPKSIRRIFIHNSDLQMSHSYAFKDNHLEILYFNNVFLPSLNEKVFYDMNIDKINIKDSNINQIGKGAFKSSIIKSINIKNSNIRESGNLLDSSEYIHVENSNLAKHYDNKNNQIPSLSTTSLKRDSSKVGGISYSSIYPSKVTVEKCLLIDTNVEGNCNYYLKTLSCSFEKNSKCHEKNDNNIEKLYNIHESSSSSSKNCKNILFYFIYPIIIYLFLSF</sequence>
<accession>A0AAF5HZW0</accession>